<proteinExistence type="predicted"/>
<dbReference type="SUPFAM" id="SSF51445">
    <property type="entry name" value="(Trans)glycosidases"/>
    <property type="match status" value="1"/>
</dbReference>
<dbReference type="Gene3D" id="3.20.20.80">
    <property type="entry name" value="Glycosidases"/>
    <property type="match status" value="1"/>
</dbReference>
<dbReference type="Pfam" id="PF00128">
    <property type="entry name" value="Alpha-amylase"/>
    <property type="match status" value="1"/>
</dbReference>
<evidence type="ECO:0000313" key="2">
    <source>
        <dbReference type="EMBL" id="MBC6492628.1"/>
    </source>
</evidence>
<dbReference type="CDD" id="cd11313">
    <property type="entry name" value="AmyAc_arch_bac_AmyA"/>
    <property type="match status" value="1"/>
</dbReference>
<dbReference type="PANTHER" id="PTHR47786:SF2">
    <property type="entry name" value="GLYCOSYL HYDROLASE FAMILY 13 CATALYTIC DOMAIN-CONTAINING PROTEIN"/>
    <property type="match status" value="1"/>
</dbReference>
<feature type="domain" description="Glycosyl hydrolase family 13 catalytic" evidence="1">
    <location>
        <begin position="28"/>
        <end position="334"/>
    </location>
</feature>
<dbReference type="InterPro" id="IPR017853">
    <property type="entry name" value="GH"/>
</dbReference>
<dbReference type="Proteomes" id="UP000765802">
    <property type="component" value="Unassembled WGS sequence"/>
</dbReference>
<comment type="caution">
    <text evidence="2">The sequence shown here is derived from an EMBL/GenBank/DDBJ whole genome shotgun (WGS) entry which is preliminary data.</text>
</comment>
<sequence length="428" mass="50469">MSNRRFTPVEWCHSTNIYEVNLRQYTPEGSFRAFARELPRLRDMGIEILWFMPITPIATEKRKGSLGSYYACSDFTSTNPEYGTLEDFKSLVSEAQLLGFKVIIDWVANHTGWGHSWTKTNPDYFKKNEFGEFYDSHGWDDVIDLDFSNREMRKDLIEAMRFWIKECGIDGFRCDMAMLVPLDFWMEARTALDEEKKLFWLAECEEANYHQAFDVTYTWEWMHKTVEFVKHHQDIHHLDHLLWRYNHDFPTGAMRMFFTSNHDENSWNGTEFEKYGEAHKALAVFSATWNGIPLIYSGQELPNRKRLMFFDKDTIEWNGHCVYHDFYKALLTLRKNHPALRAGDNSVSTLRIRTNADHHIFGFLRKCGENEVLVLLNLSPYDGVGFTISDDIVHGAYQDAFGGQIHHFHDRHYTLNAWDYRVFVKHTA</sequence>
<keyword evidence="3" id="KW-1185">Reference proteome</keyword>
<reference evidence="2 3" key="1">
    <citation type="submission" date="2016-07" db="EMBL/GenBank/DDBJ databases">
        <title>Genome analysis of Flavihumibacter stibioxidans YS-17.</title>
        <authorList>
            <person name="Shi K."/>
            <person name="Han Y."/>
            <person name="Wang G."/>
        </authorList>
    </citation>
    <scope>NUCLEOTIDE SEQUENCE [LARGE SCALE GENOMIC DNA]</scope>
    <source>
        <strain evidence="2 3">YS-17</strain>
    </source>
</reference>
<dbReference type="SMART" id="SM00642">
    <property type="entry name" value="Aamy"/>
    <property type="match status" value="1"/>
</dbReference>
<evidence type="ECO:0000313" key="3">
    <source>
        <dbReference type="Proteomes" id="UP000765802"/>
    </source>
</evidence>
<dbReference type="SUPFAM" id="SSF51011">
    <property type="entry name" value="Glycosyl hydrolase domain"/>
    <property type="match status" value="1"/>
</dbReference>
<dbReference type="EMBL" id="MBUA01000028">
    <property type="protein sequence ID" value="MBC6492628.1"/>
    <property type="molecule type" value="Genomic_DNA"/>
</dbReference>
<organism evidence="2 3">
    <name type="scientific">Flavihumibacter stibioxidans</name>
    <dbReference type="NCBI Taxonomy" id="1834163"/>
    <lineage>
        <taxon>Bacteria</taxon>
        <taxon>Pseudomonadati</taxon>
        <taxon>Bacteroidota</taxon>
        <taxon>Chitinophagia</taxon>
        <taxon>Chitinophagales</taxon>
        <taxon>Chitinophagaceae</taxon>
        <taxon>Flavihumibacter</taxon>
    </lineage>
</organism>
<name>A0ABR7MC55_9BACT</name>
<accession>A0ABR7MC55</accession>
<dbReference type="PANTHER" id="PTHR47786">
    <property type="entry name" value="ALPHA-1,4-GLUCAN:MALTOSE-1-PHOSPHATE MALTOSYLTRANSFERASE"/>
    <property type="match status" value="1"/>
</dbReference>
<protein>
    <submittedName>
        <fullName evidence="2">1,4-alpha-glucan branching protein</fullName>
    </submittedName>
</protein>
<evidence type="ECO:0000259" key="1">
    <source>
        <dbReference type="SMART" id="SM00642"/>
    </source>
</evidence>
<dbReference type="InterPro" id="IPR006047">
    <property type="entry name" value="GH13_cat_dom"/>
</dbReference>
<dbReference type="RefSeq" id="WP_187257938.1">
    <property type="nucleotide sequence ID" value="NZ_JBHULF010000020.1"/>
</dbReference>
<gene>
    <name evidence="2" type="ORF">BC349_16320</name>
</gene>